<dbReference type="InterPro" id="IPR013087">
    <property type="entry name" value="Znf_C2H2_type"/>
</dbReference>
<dbReference type="PROSITE" id="PS50157">
    <property type="entry name" value="ZINC_FINGER_C2H2_2"/>
    <property type="match status" value="1"/>
</dbReference>
<evidence type="ECO:0000259" key="3">
    <source>
        <dbReference type="PROSITE" id="PS50157"/>
    </source>
</evidence>
<feature type="domain" description="C2H2-type" evidence="3">
    <location>
        <begin position="10"/>
        <end position="38"/>
    </location>
</feature>
<dbReference type="Proteomes" id="UP000801492">
    <property type="component" value="Unassembled WGS sequence"/>
</dbReference>
<evidence type="ECO:0000256" key="2">
    <source>
        <dbReference type="SAM" id="MobiDB-lite"/>
    </source>
</evidence>
<dbReference type="EMBL" id="VTPC01091003">
    <property type="protein sequence ID" value="KAF2880233.1"/>
    <property type="molecule type" value="Genomic_DNA"/>
</dbReference>
<dbReference type="OrthoDB" id="676304at2759"/>
<gene>
    <name evidence="4" type="ORF">ILUMI_25942</name>
</gene>
<protein>
    <recommendedName>
        <fullName evidence="3">C2H2-type domain-containing protein</fullName>
    </recommendedName>
</protein>
<dbReference type="Pfam" id="PF13837">
    <property type="entry name" value="Myb_DNA-bind_4"/>
    <property type="match status" value="1"/>
</dbReference>
<keyword evidence="1" id="KW-0863">Zinc-finger</keyword>
<dbReference type="AlphaFoldDB" id="A0A8K0C8Y2"/>
<proteinExistence type="predicted"/>
<dbReference type="GO" id="GO:0008270">
    <property type="term" value="F:zinc ion binding"/>
    <property type="evidence" value="ECO:0007669"/>
    <property type="project" value="UniProtKB-KW"/>
</dbReference>
<feature type="compositionally biased region" description="Basic and acidic residues" evidence="2">
    <location>
        <begin position="84"/>
        <end position="96"/>
    </location>
</feature>
<evidence type="ECO:0000313" key="4">
    <source>
        <dbReference type="EMBL" id="KAF2880233.1"/>
    </source>
</evidence>
<keyword evidence="5" id="KW-1185">Reference proteome</keyword>
<dbReference type="InterPro" id="IPR044822">
    <property type="entry name" value="Myb_DNA-bind_4"/>
</dbReference>
<name>A0A8K0C8Y2_IGNLU</name>
<keyword evidence="1" id="KW-0862">Zinc</keyword>
<feature type="region of interest" description="Disordered" evidence="2">
    <location>
        <begin position="69"/>
        <end position="96"/>
    </location>
</feature>
<feature type="region of interest" description="Disordered" evidence="2">
    <location>
        <begin position="202"/>
        <end position="225"/>
    </location>
</feature>
<sequence>MEVAEGTLVFVCRECNHSFFKNDEAVQHLNDHHPRDKPSINGYFNSFNEIGTYVIRNKDNERSLAEECTSDNTVTTDYPPLHNSEPEDHHEESERNWTNEMTVRLINKIKKFDSVFDRSPMKKTIWIKLTNEFNQENSKNLIYQQIENKWKTLKRTYKNVLKHNNTSGKNCRQWPFYNLVHDILFKKPEIVAPATCSSNNGLIIPNETDNSMRDRQTEDTNGEDSDVETAGLQYISYNFLATQTESDTANSSFIKKRKLKENAAERRHKEKMQCFDTFNELLAKLVDKL</sequence>
<reference evidence="4" key="1">
    <citation type="submission" date="2019-08" db="EMBL/GenBank/DDBJ databases">
        <title>The genome of the North American firefly Photinus pyralis.</title>
        <authorList>
            <consortium name="Photinus pyralis genome working group"/>
            <person name="Fallon T.R."/>
            <person name="Sander Lower S.E."/>
            <person name="Weng J.-K."/>
        </authorList>
    </citation>
    <scope>NUCLEOTIDE SEQUENCE</scope>
    <source>
        <strain evidence="4">TRF0915ILg1</strain>
        <tissue evidence="4">Whole body</tissue>
    </source>
</reference>
<dbReference type="PANTHER" id="PTHR47595">
    <property type="entry name" value="HEAT SHOCK 70 KDA PROTEIN 14"/>
    <property type="match status" value="1"/>
</dbReference>
<organism evidence="4 5">
    <name type="scientific">Ignelater luminosus</name>
    <name type="common">Cucubano</name>
    <name type="synonym">Pyrophorus luminosus</name>
    <dbReference type="NCBI Taxonomy" id="2038154"/>
    <lineage>
        <taxon>Eukaryota</taxon>
        <taxon>Metazoa</taxon>
        <taxon>Ecdysozoa</taxon>
        <taxon>Arthropoda</taxon>
        <taxon>Hexapoda</taxon>
        <taxon>Insecta</taxon>
        <taxon>Pterygota</taxon>
        <taxon>Neoptera</taxon>
        <taxon>Endopterygota</taxon>
        <taxon>Coleoptera</taxon>
        <taxon>Polyphaga</taxon>
        <taxon>Elateriformia</taxon>
        <taxon>Elateroidea</taxon>
        <taxon>Elateridae</taxon>
        <taxon>Agrypninae</taxon>
        <taxon>Pyrophorini</taxon>
        <taxon>Ignelater</taxon>
    </lineage>
</organism>
<dbReference type="PANTHER" id="PTHR47595:SF1">
    <property type="entry name" value="MYB_SANT-LIKE DNA-BINDING DOMAIN-CONTAINING PROTEIN"/>
    <property type="match status" value="1"/>
</dbReference>
<evidence type="ECO:0000313" key="5">
    <source>
        <dbReference type="Proteomes" id="UP000801492"/>
    </source>
</evidence>
<accession>A0A8K0C8Y2</accession>
<evidence type="ECO:0000256" key="1">
    <source>
        <dbReference type="PROSITE-ProRule" id="PRU00042"/>
    </source>
</evidence>
<dbReference type="PROSITE" id="PS00028">
    <property type="entry name" value="ZINC_FINGER_C2H2_1"/>
    <property type="match status" value="1"/>
</dbReference>
<comment type="caution">
    <text evidence="4">The sequence shown here is derived from an EMBL/GenBank/DDBJ whole genome shotgun (WGS) entry which is preliminary data.</text>
</comment>
<keyword evidence="1" id="KW-0479">Metal-binding</keyword>